<dbReference type="SMART" id="SM00388">
    <property type="entry name" value="HisKA"/>
    <property type="match status" value="1"/>
</dbReference>
<gene>
    <name evidence="12" type="ordered locus">XCV0888</name>
</gene>
<keyword evidence="9 10" id="KW-0472">Membrane</keyword>
<dbReference type="AlphaFoldDB" id="Q3BX94"/>
<dbReference type="EC" id="2.7.13.3" evidence="3"/>
<comment type="subcellular location">
    <subcellularLocation>
        <location evidence="2">Membrane</location>
    </subcellularLocation>
</comment>
<dbReference type="GO" id="GO:0000155">
    <property type="term" value="F:phosphorelay sensor kinase activity"/>
    <property type="evidence" value="ECO:0007669"/>
    <property type="project" value="InterPro"/>
</dbReference>
<dbReference type="PANTHER" id="PTHR45436">
    <property type="entry name" value="SENSOR HISTIDINE KINASE YKOH"/>
    <property type="match status" value="1"/>
</dbReference>
<dbReference type="EMBL" id="AM039952">
    <property type="protein sequence ID" value="CAJ22519.1"/>
    <property type="molecule type" value="Genomic_DNA"/>
</dbReference>
<keyword evidence="8 10" id="KW-1133">Transmembrane helix</keyword>
<dbReference type="Proteomes" id="UP000007069">
    <property type="component" value="Chromosome"/>
</dbReference>
<keyword evidence="4" id="KW-0597">Phosphoprotein</keyword>
<dbReference type="Pfam" id="PF00512">
    <property type="entry name" value="HisKA"/>
    <property type="match status" value="1"/>
</dbReference>
<dbReference type="InterPro" id="IPR003661">
    <property type="entry name" value="HisK_dim/P_dom"/>
</dbReference>
<dbReference type="Gene3D" id="1.10.287.130">
    <property type="match status" value="1"/>
</dbReference>
<proteinExistence type="predicted"/>
<keyword evidence="5" id="KW-0808">Transferase</keyword>
<evidence type="ECO:0000256" key="5">
    <source>
        <dbReference type="ARBA" id="ARBA00022679"/>
    </source>
</evidence>
<feature type="domain" description="Histidine kinase" evidence="11">
    <location>
        <begin position="251"/>
        <end position="454"/>
    </location>
</feature>
<dbReference type="SUPFAM" id="SSF47384">
    <property type="entry name" value="Homodimeric domain of signal transducing histidine kinase"/>
    <property type="match status" value="1"/>
</dbReference>
<keyword evidence="7" id="KW-0418">Kinase</keyword>
<comment type="catalytic activity">
    <reaction evidence="1">
        <text>ATP + protein L-histidine = ADP + protein N-phospho-L-histidine.</text>
        <dbReference type="EC" id="2.7.13.3"/>
    </reaction>
</comment>
<reference evidence="12 13" key="1">
    <citation type="journal article" date="2005" name="J. Bacteriol.">
        <title>Insights into genome plasticity and pathogenicity of the plant pathogenic Bacterium Xanthomonas campestris pv. vesicatoria revealed by the complete genome sequence.</title>
        <authorList>
            <person name="Thieme F."/>
            <person name="Koebnik R."/>
            <person name="Bekel T."/>
            <person name="Berger C."/>
            <person name="Boch J."/>
            <person name="Buettner D."/>
            <person name="Caldana C."/>
            <person name="Gaigalat L."/>
            <person name="Goesmann A."/>
            <person name="Kay S."/>
            <person name="Kirchner O."/>
            <person name="Lanz C."/>
            <person name="Linke B."/>
            <person name="McHardy A.C."/>
            <person name="Meyer F."/>
            <person name="Mittenhuber G."/>
            <person name="Nies D.H."/>
            <person name="Niesbach-Kloesgen U."/>
            <person name="Patschkowski T."/>
            <person name="Rueckert C."/>
            <person name="Rupp O."/>
            <person name="Schneicker S."/>
            <person name="Schuster S.C."/>
            <person name="Vorhoelter F.J."/>
            <person name="Weber E."/>
            <person name="Puehler A."/>
            <person name="Bonas U."/>
            <person name="Bartels D."/>
            <person name="Kaiser O."/>
        </authorList>
    </citation>
    <scope>NUCLEOTIDE SEQUENCE [LARGE SCALE GENOMIC DNA]</scope>
    <source>
        <strain evidence="12 13">85-10</strain>
    </source>
</reference>
<dbReference type="InterPro" id="IPR004358">
    <property type="entry name" value="Sig_transdc_His_kin-like_C"/>
</dbReference>
<dbReference type="PANTHER" id="PTHR45436:SF16">
    <property type="entry name" value="HISTIDINE KINASE"/>
    <property type="match status" value="1"/>
</dbReference>
<evidence type="ECO:0000313" key="12">
    <source>
        <dbReference type="EMBL" id="CAJ22519.1"/>
    </source>
</evidence>
<dbReference type="PRINTS" id="PR00344">
    <property type="entry name" value="BCTRLSENSOR"/>
</dbReference>
<evidence type="ECO:0000256" key="8">
    <source>
        <dbReference type="ARBA" id="ARBA00022989"/>
    </source>
</evidence>
<dbReference type="InterPro" id="IPR005467">
    <property type="entry name" value="His_kinase_dom"/>
</dbReference>
<dbReference type="GO" id="GO:0005886">
    <property type="term" value="C:plasma membrane"/>
    <property type="evidence" value="ECO:0007669"/>
    <property type="project" value="TreeGrafter"/>
</dbReference>
<evidence type="ECO:0000256" key="10">
    <source>
        <dbReference type="SAM" id="Phobius"/>
    </source>
</evidence>
<dbReference type="InterPro" id="IPR036097">
    <property type="entry name" value="HisK_dim/P_sf"/>
</dbReference>
<dbReference type="InterPro" id="IPR003594">
    <property type="entry name" value="HATPase_dom"/>
</dbReference>
<evidence type="ECO:0000256" key="3">
    <source>
        <dbReference type="ARBA" id="ARBA00012438"/>
    </source>
</evidence>
<evidence type="ECO:0000256" key="1">
    <source>
        <dbReference type="ARBA" id="ARBA00000085"/>
    </source>
</evidence>
<dbReference type="SMART" id="SM00387">
    <property type="entry name" value="HATPase_c"/>
    <property type="match status" value="1"/>
</dbReference>
<sequence>MRRSISCAAGWLHEGLTEALPILRRSSLDAVMPHGLPRKIRLAFLLQVALASLALVLAGYLVSFVIKYSLVRTVLADEAVHFWQMQKSVPDNRPPNTRNIQGYFSPAGTAAEAAPAALRNLSPGFSEVAAADALVYVDQRPEGRLYLVFPRSRAAHLTLWFGVVPAIVVLVAIYGVSWFTYRVSKRLVSPISWLARRVSHWDPRNPDVDELAPERLPAELQGETRQLAAALHALGLRVSEHVARERNFTRDASHELRTPLTVIRVASDMALADDELSARTQRSLRRIQRAGHDMEAVIDAFLILAREAEIDPQSENFDVAELASEELESARELLGDKPVSLRMVGDRSLQMFAPPRVMRVVLSNLLRNACAYTDTGSIEVEVTHDRIVVRDTGIGMSEEARARAFEPFFRADPTRPQGTGLGLSIVRRLCDRFGWRIELQSQAGVGTSVAVVVA</sequence>
<dbReference type="Gene3D" id="3.30.565.10">
    <property type="entry name" value="Histidine kinase-like ATPase, C-terminal domain"/>
    <property type="match status" value="1"/>
</dbReference>
<evidence type="ECO:0000256" key="6">
    <source>
        <dbReference type="ARBA" id="ARBA00022692"/>
    </source>
</evidence>
<dbReference type="InterPro" id="IPR050428">
    <property type="entry name" value="TCS_sensor_his_kinase"/>
</dbReference>
<dbReference type="PROSITE" id="PS50109">
    <property type="entry name" value="HIS_KIN"/>
    <property type="match status" value="1"/>
</dbReference>
<dbReference type="CDD" id="cd00082">
    <property type="entry name" value="HisKA"/>
    <property type="match status" value="1"/>
</dbReference>
<evidence type="ECO:0000256" key="2">
    <source>
        <dbReference type="ARBA" id="ARBA00004370"/>
    </source>
</evidence>
<organism evidence="13">
    <name type="scientific">Xanthomonas euvesicatoria pv. vesicatoria (strain 85-10)</name>
    <name type="common">Xanthomonas campestris pv. vesicatoria</name>
    <dbReference type="NCBI Taxonomy" id="316273"/>
    <lineage>
        <taxon>Bacteria</taxon>
        <taxon>Pseudomonadati</taxon>
        <taxon>Pseudomonadota</taxon>
        <taxon>Gammaproteobacteria</taxon>
        <taxon>Lysobacterales</taxon>
        <taxon>Lysobacteraceae</taxon>
        <taxon>Xanthomonas</taxon>
    </lineage>
</organism>
<feature type="transmembrane region" description="Helical" evidence="10">
    <location>
        <begin position="43"/>
        <end position="66"/>
    </location>
</feature>
<dbReference type="SUPFAM" id="SSF55874">
    <property type="entry name" value="ATPase domain of HSP90 chaperone/DNA topoisomerase II/histidine kinase"/>
    <property type="match status" value="1"/>
</dbReference>
<feature type="transmembrane region" description="Helical" evidence="10">
    <location>
        <begin position="157"/>
        <end position="181"/>
    </location>
</feature>
<name>Q3BX94_XANE5</name>
<dbReference type="eggNOG" id="COG0642">
    <property type="taxonomic scope" value="Bacteria"/>
</dbReference>
<dbReference type="KEGG" id="xcv:XCV0888"/>
<evidence type="ECO:0000313" key="13">
    <source>
        <dbReference type="Proteomes" id="UP000007069"/>
    </source>
</evidence>
<dbReference type="FunFam" id="3.30.565.10:FF:000145">
    <property type="entry name" value="Two-component sensor histidine kinase"/>
    <property type="match status" value="1"/>
</dbReference>
<dbReference type="STRING" id="456327.BJD11_18350"/>
<accession>Q3BX94</accession>
<evidence type="ECO:0000256" key="4">
    <source>
        <dbReference type="ARBA" id="ARBA00022553"/>
    </source>
</evidence>
<evidence type="ECO:0000256" key="7">
    <source>
        <dbReference type="ARBA" id="ARBA00022777"/>
    </source>
</evidence>
<keyword evidence="6 10" id="KW-0812">Transmembrane</keyword>
<dbReference type="Pfam" id="PF02518">
    <property type="entry name" value="HATPase_c"/>
    <property type="match status" value="1"/>
</dbReference>
<evidence type="ECO:0000256" key="9">
    <source>
        <dbReference type="ARBA" id="ARBA00023136"/>
    </source>
</evidence>
<protein>
    <recommendedName>
        <fullName evidence="3">histidine kinase</fullName>
        <ecNumber evidence="3">2.7.13.3</ecNumber>
    </recommendedName>
</protein>
<dbReference type="HOGENOM" id="CLU_000445_89_37_6"/>
<evidence type="ECO:0000259" key="11">
    <source>
        <dbReference type="PROSITE" id="PS50109"/>
    </source>
</evidence>
<dbReference type="InterPro" id="IPR036890">
    <property type="entry name" value="HATPase_C_sf"/>
</dbReference>